<dbReference type="Proteomes" id="UP000005561">
    <property type="component" value="Unassembled WGS sequence"/>
</dbReference>
<reference evidence="1" key="1">
    <citation type="submission" date="2009-07" db="EMBL/GenBank/DDBJ databases">
        <authorList>
            <person name="Weinstock G."/>
            <person name="Sodergren E."/>
            <person name="Clifton S."/>
            <person name="Fulton L."/>
            <person name="Fulton B."/>
            <person name="Courtney L."/>
            <person name="Fronick C."/>
            <person name="Harrison M."/>
            <person name="Strong C."/>
            <person name="Farmer C."/>
            <person name="Delahaunty K."/>
            <person name="Markovic C."/>
            <person name="Hall O."/>
            <person name="Minx P."/>
            <person name="Tomlinson C."/>
            <person name="Mitreva M."/>
            <person name="Nelson J."/>
            <person name="Hou S."/>
            <person name="Wollam A."/>
            <person name="Pepin K.H."/>
            <person name="Johnson M."/>
            <person name="Bhonagiri V."/>
            <person name="Nash W.E."/>
            <person name="Warren W."/>
            <person name="Chinwalla A."/>
            <person name="Mardis E.R."/>
            <person name="Wilson R.K."/>
        </authorList>
    </citation>
    <scope>NUCLEOTIDE SEQUENCE [LARGE SCALE GENOMIC DNA]</scope>
    <source>
        <strain evidence="1">DSM 14469</strain>
    </source>
</reference>
<dbReference type="EMBL" id="ACCL02000005">
    <property type="protein sequence ID" value="EET61644.1"/>
    <property type="molecule type" value="Genomic_DNA"/>
</dbReference>
<sequence length="77" mass="9094">MDTYMLEKIYDVFLNPIYVIKDGEEGICFPSKEIYQSPFERDQSLCNDILARAKSGPEPYLYLENENSDGNKRQFFR</sequence>
<accession>C6LCI0</accession>
<name>C6LCI0_9FIRM</name>
<comment type="caution">
    <text evidence="1">The sequence shown here is derived from an EMBL/GenBank/DDBJ whole genome shotgun (WGS) entry which is preliminary data.</text>
</comment>
<proteinExistence type="predicted"/>
<dbReference type="AlphaFoldDB" id="C6LCI0"/>
<keyword evidence="2" id="KW-1185">Reference proteome</keyword>
<protein>
    <submittedName>
        <fullName evidence="1">Uncharacterized protein</fullName>
    </submittedName>
</protein>
<evidence type="ECO:0000313" key="2">
    <source>
        <dbReference type="Proteomes" id="UP000005561"/>
    </source>
</evidence>
<dbReference type="RefSeq" id="WP_006861122.1">
    <property type="nucleotide sequence ID" value="NZ_ACCL02000005.1"/>
</dbReference>
<organism evidence="1 2">
    <name type="scientific">Marvinbryantia formatexigens DSM 14469</name>
    <dbReference type="NCBI Taxonomy" id="478749"/>
    <lineage>
        <taxon>Bacteria</taxon>
        <taxon>Bacillati</taxon>
        <taxon>Bacillota</taxon>
        <taxon>Clostridia</taxon>
        <taxon>Lachnospirales</taxon>
        <taxon>Lachnospiraceae</taxon>
        <taxon>Marvinbryantia</taxon>
    </lineage>
</organism>
<dbReference type="STRING" id="168384.SAMN05660368_00127"/>
<evidence type="ECO:0000313" key="1">
    <source>
        <dbReference type="EMBL" id="EET61644.1"/>
    </source>
</evidence>
<gene>
    <name evidence="1" type="ORF">BRYFOR_06327</name>
</gene>